<keyword evidence="2" id="KW-1185">Reference proteome</keyword>
<comment type="caution">
    <text evidence="1">The sequence shown here is derived from an EMBL/GenBank/DDBJ whole genome shotgun (WGS) entry which is preliminary data.</text>
</comment>
<evidence type="ECO:0000313" key="1">
    <source>
        <dbReference type="EMBL" id="RGP78918.1"/>
    </source>
</evidence>
<dbReference type="OrthoDB" id="3880401at2759"/>
<gene>
    <name evidence="1" type="ORF">FLONG3_2823</name>
</gene>
<sequence length="214" mass="23890">METRPELLYHILLTIIDYHQEPSGAQRSTYVLGTRGSVEAAKRSAYKVLSTLRYTAEDFSQYAVHSSHEGTWEYGEGVVVYARAPAGQTFLVSVHATPNNEELTAQYDGTIMLPEGISSLNYITQTTVDYNSDRSGAKQETQIEGTFLHRSEALTAARNLLDPHDYEDFETPEMMDGEWAYGEDVVAHAISETGINIFITLQTTTDLEATFNSF</sequence>
<dbReference type="AlphaFoldDB" id="A0A395T2I6"/>
<dbReference type="EMBL" id="PXOG01000056">
    <property type="protein sequence ID" value="RGP78918.1"/>
    <property type="molecule type" value="Genomic_DNA"/>
</dbReference>
<name>A0A395T2I6_9HYPO</name>
<protein>
    <submittedName>
        <fullName evidence="1">Uncharacterized protein</fullName>
    </submittedName>
</protein>
<dbReference type="Proteomes" id="UP000266234">
    <property type="component" value="Unassembled WGS sequence"/>
</dbReference>
<evidence type="ECO:0000313" key="2">
    <source>
        <dbReference type="Proteomes" id="UP000266234"/>
    </source>
</evidence>
<accession>A0A395T2I6</accession>
<organism evidence="1 2">
    <name type="scientific">Fusarium longipes</name>
    <dbReference type="NCBI Taxonomy" id="694270"/>
    <lineage>
        <taxon>Eukaryota</taxon>
        <taxon>Fungi</taxon>
        <taxon>Dikarya</taxon>
        <taxon>Ascomycota</taxon>
        <taxon>Pezizomycotina</taxon>
        <taxon>Sordariomycetes</taxon>
        <taxon>Hypocreomycetidae</taxon>
        <taxon>Hypocreales</taxon>
        <taxon>Nectriaceae</taxon>
        <taxon>Fusarium</taxon>
    </lineage>
</organism>
<proteinExistence type="predicted"/>
<reference evidence="1 2" key="1">
    <citation type="journal article" date="2018" name="PLoS Pathog.">
        <title>Evolution of structural diversity of trichothecenes, a family of toxins produced by plant pathogenic and entomopathogenic fungi.</title>
        <authorList>
            <person name="Proctor R.H."/>
            <person name="McCormick S.P."/>
            <person name="Kim H.S."/>
            <person name="Cardoza R.E."/>
            <person name="Stanley A.M."/>
            <person name="Lindo L."/>
            <person name="Kelly A."/>
            <person name="Brown D.W."/>
            <person name="Lee T."/>
            <person name="Vaughan M.M."/>
            <person name="Alexander N.J."/>
            <person name="Busman M."/>
            <person name="Gutierrez S."/>
        </authorList>
    </citation>
    <scope>NUCLEOTIDE SEQUENCE [LARGE SCALE GENOMIC DNA]</scope>
    <source>
        <strain evidence="1 2">NRRL 20695</strain>
    </source>
</reference>